<evidence type="ECO:0000256" key="2">
    <source>
        <dbReference type="ARBA" id="ARBA00034534"/>
    </source>
</evidence>
<dbReference type="InterPro" id="IPR019134">
    <property type="entry name" value="Cactin_C"/>
</dbReference>
<dbReference type="VEuPathDB" id="ToxoDB:EAH_00055410"/>
<dbReference type="Pfam" id="PF09732">
    <property type="entry name" value="CactinC_cactus"/>
    <property type="match status" value="1"/>
</dbReference>
<feature type="coiled-coil region" evidence="3">
    <location>
        <begin position="112"/>
        <end position="140"/>
    </location>
</feature>
<dbReference type="OrthoDB" id="265955at2759"/>
<organism evidence="7 8">
    <name type="scientific">Eimeria acervulina</name>
    <name type="common">Coccidian parasite</name>
    <dbReference type="NCBI Taxonomy" id="5801"/>
    <lineage>
        <taxon>Eukaryota</taxon>
        <taxon>Sar</taxon>
        <taxon>Alveolata</taxon>
        <taxon>Apicomplexa</taxon>
        <taxon>Conoidasida</taxon>
        <taxon>Coccidia</taxon>
        <taxon>Eucoccidiorida</taxon>
        <taxon>Eimeriorina</taxon>
        <taxon>Eimeriidae</taxon>
        <taxon>Eimeria</taxon>
    </lineage>
</organism>
<dbReference type="GO" id="GO:0045292">
    <property type="term" value="P:mRNA cis splicing, via spliceosome"/>
    <property type="evidence" value="ECO:0007669"/>
    <property type="project" value="TreeGrafter"/>
</dbReference>
<dbReference type="Pfam" id="PF10312">
    <property type="entry name" value="Cactin_mid"/>
    <property type="match status" value="1"/>
</dbReference>
<proteinExistence type="inferred from homology"/>
<dbReference type="GO" id="GO:0005681">
    <property type="term" value="C:spliceosomal complex"/>
    <property type="evidence" value="ECO:0007669"/>
    <property type="project" value="TreeGrafter"/>
</dbReference>
<dbReference type="GeneID" id="25273611"/>
<name>U6GKQ4_EIMAC</name>
<dbReference type="AlphaFoldDB" id="U6GKQ4"/>
<keyword evidence="8" id="KW-1185">Reference proteome</keyword>
<dbReference type="RefSeq" id="XP_013249333.1">
    <property type="nucleotide sequence ID" value="XM_013393879.1"/>
</dbReference>
<dbReference type="PANTHER" id="PTHR21737">
    <property type="entry name" value="POLYGLUTAMINE BINDING PROTEIN 1/MARVEL MEMBRANE-ASSOCIATING DOMAIN CONTAINING 3"/>
    <property type="match status" value="1"/>
</dbReference>
<evidence type="ECO:0000313" key="7">
    <source>
        <dbReference type="EMBL" id="CDI80750.1"/>
    </source>
</evidence>
<evidence type="ECO:0000256" key="4">
    <source>
        <dbReference type="SAM" id="MobiDB-lite"/>
    </source>
</evidence>
<comment type="similarity">
    <text evidence="1">Belongs to the CACTIN family.</text>
</comment>
<dbReference type="GO" id="GO:0005737">
    <property type="term" value="C:cytoplasm"/>
    <property type="evidence" value="ECO:0007669"/>
    <property type="project" value="TreeGrafter"/>
</dbReference>
<accession>U6GKQ4</accession>
<evidence type="ECO:0000259" key="6">
    <source>
        <dbReference type="Pfam" id="PF10312"/>
    </source>
</evidence>
<feature type="domain" description="Splicing factor cactin central" evidence="6">
    <location>
        <begin position="136"/>
        <end position="355"/>
    </location>
</feature>
<dbReference type="InterPro" id="IPR018816">
    <property type="entry name" value="Cactin_central"/>
</dbReference>
<dbReference type="SMART" id="SM01050">
    <property type="entry name" value="CactinC_cactus"/>
    <property type="match status" value="1"/>
</dbReference>
<evidence type="ECO:0000256" key="3">
    <source>
        <dbReference type="SAM" id="Coils"/>
    </source>
</evidence>
<dbReference type="EMBL" id="HG671316">
    <property type="protein sequence ID" value="CDI80750.1"/>
    <property type="molecule type" value="Genomic_DNA"/>
</dbReference>
<reference evidence="7" key="2">
    <citation type="submission" date="2013-10" db="EMBL/GenBank/DDBJ databases">
        <authorList>
            <person name="Aslett M."/>
        </authorList>
    </citation>
    <scope>NUCLEOTIDE SEQUENCE [LARGE SCALE GENOMIC DNA]</scope>
    <source>
        <strain evidence="7">Houghton</strain>
    </source>
</reference>
<feature type="coiled-coil region" evidence="3">
    <location>
        <begin position="246"/>
        <end position="273"/>
    </location>
</feature>
<gene>
    <name evidence="7" type="ORF">EAH_00055410</name>
</gene>
<feature type="domain" description="Splicing factor Cactin C-terminal" evidence="5">
    <location>
        <begin position="563"/>
        <end position="686"/>
    </location>
</feature>
<feature type="compositionally biased region" description="Polar residues" evidence="4">
    <location>
        <begin position="8"/>
        <end position="24"/>
    </location>
</feature>
<evidence type="ECO:0000256" key="1">
    <source>
        <dbReference type="ARBA" id="ARBA00006895"/>
    </source>
</evidence>
<dbReference type="OMA" id="HIDFWND"/>
<keyword evidence="3" id="KW-0175">Coiled coil</keyword>
<reference evidence="7" key="1">
    <citation type="submission" date="2013-10" db="EMBL/GenBank/DDBJ databases">
        <title>Genomic analysis of the causative agents of coccidiosis in chickens.</title>
        <authorList>
            <person name="Reid A.J."/>
            <person name="Blake D."/>
            <person name="Billington K."/>
            <person name="Browne H."/>
            <person name="Dunn M."/>
            <person name="Hung S."/>
            <person name="Kawahara F."/>
            <person name="Miranda-Saavedra D."/>
            <person name="Mourier T."/>
            <person name="Nagra H."/>
            <person name="Otto T.D."/>
            <person name="Rawlings N."/>
            <person name="Sanchez A."/>
            <person name="Sanders M."/>
            <person name="Subramaniam C."/>
            <person name="Tay Y."/>
            <person name="Dear P."/>
            <person name="Doerig C."/>
            <person name="Gruber A."/>
            <person name="Parkinson J."/>
            <person name="Shirley M."/>
            <person name="Wan K.L."/>
            <person name="Berriman M."/>
            <person name="Tomley F."/>
            <person name="Pain A."/>
        </authorList>
    </citation>
    <scope>NUCLEOTIDE SEQUENCE [LARGE SCALE GENOMIC DNA]</scope>
    <source>
        <strain evidence="7">Houghton</strain>
    </source>
</reference>
<feature type="region of interest" description="Disordered" evidence="4">
    <location>
        <begin position="1"/>
        <end position="42"/>
    </location>
</feature>
<feature type="region of interest" description="Disordered" evidence="4">
    <location>
        <begin position="430"/>
        <end position="459"/>
    </location>
</feature>
<evidence type="ECO:0000313" key="8">
    <source>
        <dbReference type="Proteomes" id="UP000018050"/>
    </source>
</evidence>
<sequence length="686" mass="79661">MGKRRRGSTSSESDGGHGSASNQRGKYGATMASAARPARPVTVQELRAERKKLLSEHFGYSNDNNPFGDRLLAEPFVWKKKNLLLQAAGKKHATTVNALLTTSVSKVQEIKSVKKRREEREAEEQLMQAQREELQREKEREHFQDYFEKEEVFHRQMHLRKTEIRAEQNREQPIDFIVKGLRMLNGEKFEKVSVLPVPPHEVFDSFNKEPMTVPMIEEMLSDVKLHIGVDTTAVDKDYQDFWQALLVLTKDALEKAERKKKVLEELRKNSSADAAAQAAAILANNTSVGDVRDTESGIAVGVASDITAILSGKTPEELDALKESIKIKLETEEDVDSAYWEAILQKIPLFRARAICLMYHQRIQQKAAELDHQLKCERAAAEAEQLKARAEEAGLTDDLLLATEEEARQQQKVQQIQEQAKRMARVVEKEINPGADGSYSPELEPYEDEAEAPKPRGPYSPLLYPFDEFRMETNILHPDEELEQRMAERKIAKHRERERRLIQLGLDKEKNTPEEEDDEEILDPAAKIVTYEDFVRKEQKNASPDEEVLADSSEMKLKQHYGWEEKYRPRKPRFFNRVRTCYFWNKYNQTHYDHDNPPPKIVQGYKFNIFYPDLIDKTKTPTWTLEPSDTPDTIIVRFHAGPPYEDVAFKVLNREWHLERFRGFRNVFDRGIMQLYFSFKKYCYRR</sequence>
<dbReference type="PANTHER" id="PTHR21737:SF4">
    <property type="entry name" value="SPLICING FACTOR CACTIN"/>
    <property type="match status" value="1"/>
</dbReference>
<feature type="coiled-coil region" evidence="3">
    <location>
        <begin position="373"/>
        <end position="419"/>
    </location>
</feature>
<evidence type="ECO:0000259" key="5">
    <source>
        <dbReference type="Pfam" id="PF09732"/>
    </source>
</evidence>
<dbReference type="Proteomes" id="UP000018050">
    <property type="component" value="Unassembled WGS sequence"/>
</dbReference>
<protein>
    <recommendedName>
        <fullName evidence="2">Splicing factor Cactin</fullName>
    </recommendedName>
</protein>